<evidence type="ECO:0000259" key="4">
    <source>
        <dbReference type="PROSITE" id="PS01031"/>
    </source>
</evidence>
<dbReference type="Proteomes" id="UP000694871">
    <property type="component" value="Unplaced"/>
</dbReference>
<feature type="non-terminal residue" evidence="6">
    <location>
        <position position="168"/>
    </location>
</feature>
<dbReference type="PANTHER" id="PTHR45640">
    <property type="entry name" value="HEAT SHOCK PROTEIN HSP-12.2-RELATED"/>
    <property type="match status" value="1"/>
</dbReference>
<comment type="similarity">
    <text evidence="2 3">Belongs to the small heat shock protein (HSP20) family.</text>
</comment>
<reference evidence="6" key="1">
    <citation type="submission" date="2025-08" db="UniProtKB">
        <authorList>
            <consortium name="RefSeq"/>
        </authorList>
    </citation>
    <scope>IDENTIFICATION</scope>
</reference>
<sequence>MSRHVFVAPASDLSPAWVTGWKAAQTTPEGLLDLVLEDAYAYLDALERRKGSLLDAPALLSLSGLGKRPAGGSRREAGPVRLSLDLAGFSPDDVAVQLDGRRLKVTARRESQRRAPDGCCARDAREVYREVLLPDDADLGALACALNADGQLRLEAPRLPPPERVVPI</sequence>
<name>A0ABM1LDN3_GEKJA</name>
<feature type="domain" description="SHSP" evidence="4">
    <location>
        <begin position="61"/>
        <end position="168"/>
    </location>
</feature>
<evidence type="ECO:0000313" key="5">
    <source>
        <dbReference type="Proteomes" id="UP000694871"/>
    </source>
</evidence>
<proteinExistence type="inferred from homology"/>
<protein>
    <submittedName>
        <fullName evidence="6">Heat shock protein beta-2-like</fullName>
    </submittedName>
</protein>
<dbReference type="RefSeq" id="XP_015284070.1">
    <property type="nucleotide sequence ID" value="XM_015428584.1"/>
</dbReference>
<keyword evidence="1" id="KW-0346">Stress response</keyword>
<evidence type="ECO:0000256" key="3">
    <source>
        <dbReference type="RuleBase" id="RU003616"/>
    </source>
</evidence>
<evidence type="ECO:0000313" key="6">
    <source>
        <dbReference type="RefSeq" id="XP_015284070.1"/>
    </source>
</evidence>
<dbReference type="Gene3D" id="2.60.40.790">
    <property type="match status" value="1"/>
</dbReference>
<dbReference type="SUPFAM" id="SSF49764">
    <property type="entry name" value="HSP20-like chaperones"/>
    <property type="match status" value="1"/>
</dbReference>
<dbReference type="GeneID" id="107125127"/>
<dbReference type="PANTHER" id="PTHR45640:SF2">
    <property type="entry name" value="HEAT SHOCK PROTEIN BETA-11-RELATED"/>
    <property type="match status" value="1"/>
</dbReference>
<keyword evidence="5" id="KW-1185">Reference proteome</keyword>
<dbReference type="InterPro" id="IPR001436">
    <property type="entry name" value="Alpha-crystallin/sHSP_animal"/>
</dbReference>
<evidence type="ECO:0000256" key="1">
    <source>
        <dbReference type="ARBA" id="ARBA00023016"/>
    </source>
</evidence>
<accession>A0ABM1LDN3</accession>
<gene>
    <name evidence="6" type="primary">LOC107125127</name>
</gene>
<dbReference type="InterPro" id="IPR008978">
    <property type="entry name" value="HSP20-like_chaperone"/>
</dbReference>
<dbReference type="InterPro" id="IPR002068">
    <property type="entry name" value="A-crystallin/Hsp20_dom"/>
</dbReference>
<evidence type="ECO:0000256" key="2">
    <source>
        <dbReference type="PROSITE-ProRule" id="PRU00285"/>
    </source>
</evidence>
<dbReference type="Pfam" id="PF00011">
    <property type="entry name" value="HSP20"/>
    <property type="match status" value="1"/>
</dbReference>
<dbReference type="PROSITE" id="PS01031">
    <property type="entry name" value="SHSP"/>
    <property type="match status" value="1"/>
</dbReference>
<organism evidence="5 6">
    <name type="scientific">Gekko japonicus</name>
    <name type="common">Schlegel's Japanese gecko</name>
    <dbReference type="NCBI Taxonomy" id="146911"/>
    <lineage>
        <taxon>Eukaryota</taxon>
        <taxon>Metazoa</taxon>
        <taxon>Chordata</taxon>
        <taxon>Craniata</taxon>
        <taxon>Vertebrata</taxon>
        <taxon>Euteleostomi</taxon>
        <taxon>Lepidosauria</taxon>
        <taxon>Squamata</taxon>
        <taxon>Bifurcata</taxon>
        <taxon>Gekkota</taxon>
        <taxon>Gekkonidae</taxon>
        <taxon>Gekkoninae</taxon>
        <taxon>Gekko</taxon>
    </lineage>
</organism>